<evidence type="ECO:0000256" key="3">
    <source>
        <dbReference type="ARBA" id="ARBA00022448"/>
    </source>
</evidence>
<dbReference type="PIRSF" id="PIRSF005514">
    <property type="entry name" value="ATPase_F0_D_mt"/>
    <property type="match status" value="1"/>
</dbReference>
<dbReference type="GO" id="GO:0045259">
    <property type="term" value="C:proton-transporting ATP synthase complex"/>
    <property type="evidence" value="ECO:0007669"/>
    <property type="project" value="UniProtKB-KW"/>
</dbReference>
<evidence type="ECO:0000256" key="4">
    <source>
        <dbReference type="ARBA" id="ARBA00022547"/>
    </source>
</evidence>
<name>L9L063_TUPCH</name>
<evidence type="ECO:0000256" key="10">
    <source>
        <dbReference type="PIRNR" id="PIRNR005514"/>
    </source>
</evidence>
<accession>L9L063</accession>
<reference evidence="12" key="1">
    <citation type="submission" date="2012-07" db="EMBL/GenBank/DDBJ databases">
        <title>Genome of the Chinese tree shrew, a rising model animal genetically related to primates.</title>
        <authorList>
            <person name="Zhang G."/>
            <person name="Fan Y."/>
            <person name="Yao Y."/>
            <person name="Huang Z."/>
        </authorList>
    </citation>
    <scope>NUCLEOTIDE SEQUENCE [LARGE SCALE GENOMIC DNA]</scope>
</reference>
<keyword evidence="9 10" id="KW-0472">Membrane</keyword>
<dbReference type="InterPro" id="IPR008689">
    <property type="entry name" value="ATP_synth_F0_dsu_mt"/>
</dbReference>
<keyword evidence="6 10" id="KW-0999">Mitochondrion inner membrane</keyword>
<dbReference type="Proteomes" id="UP000011518">
    <property type="component" value="Unassembled WGS sequence"/>
</dbReference>
<keyword evidence="4" id="KW-0138">CF(0)</keyword>
<evidence type="ECO:0000256" key="6">
    <source>
        <dbReference type="ARBA" id="ARBA00022792"/>
    </source>
</evidence>
<reference evidence="12" key="2">
    <citation type="journal article" date="2013" name="Nat. Commun.">
        <title>Genome of the Chinese tree shrew.</title>
        <authorList>
            <person name="Fan Y."/>
            <person name="Huang Z.Y."/>
            <person name="Cao C.C."/>
            <person name="Chen C.S."/>
            <person name="Chen Y.X."/>
            <person name="Fan D.D."/>
            <person name="He J."/>
            <person name="Hou H.L."/>
            <person name="Hu L."/>
            <person name="Hu X.T."/>
            <person name="Jiang X.T."/>
            <person name="Lai R."/>
            <person name="Lang Y.S."/>
            <person name="Liang B."/>
            <person name="Liao S.G."/>
            <person name="Mu D."/>
            <person name="Ma Y.Y."/>
            <person name="Niu Y.Y."/>
            <person name="Sun X.Q."/>
            <person name="Xia J.Q."/>
            <person name="Xiao J."/>
            <person name="Xiong Z.Q."/>
            <person name="Xu L."/>
            <person name="Yang L."/>
            <person name="Zhang Y."/>
            <person name="Zhao W."/>
            <person name="Zhao X.D."/>
            <person name="Zheng Y.T."/>
            <person name="Zhou J.M."/>
            <person name="Zhu Y.B."/>
            <person name="Zhang G.J."/>
            <person name="Wang J."/>
            <person name="Yao Y.G."/>
        </authorList>
    </citation>
    <scope>NUCLEOTIDE SEQUENCE [LARGE SCALE GENOMIC DNA]</scope>
</reference>
<dbReference type="SUPFAM" id="SSF161065">
    <property type="entry name" value="ATP synthase D chain-like"/>
    <property type="match status" value="1"/>
</dbReference>
<keyword evidence="5 10" id="KW-0375">Hydrogen ion transport</keyword>
<evidence type="ECO:0000256" key="1">
    <source>
        <dbReference type="ARBA" id="ARBA00004273"/>
    </source>
</evidence>
<keyword evidence="8 10" id="KW-0496">Mitochondrion</keyword>
<keyword evidence="3 10" id="KW-0813">Transport</keyword>
<dbReference type="STRING" id="246437.L9L063"/>
<dbReference type="PANTHER" id="PTHR12700">
    <property type="entry name" value="ATP SYNTHASE SUBUNIT D, MITOCHONDRIAL"/>
    <property type="match status" value="1"/>
</dbReference>
<dbReference type="InParanoid" id="L9L063"/>
<protein>
    <recommendedName>
        <fullName evidence="10">ATP synthase peripheral stalk subunit d, mitochondrial</fullName>
        <shortName evidence="10">ATPase subunit d</shortName>
    </recommendedName>
</protein>
<evidence type="ECO:0000256" key="5">
    <source>
        <dbReference type="ARBA" id="ARBA00022781"/>
    </source>
</evidence>
<proteinExistence type="inferred from homology"/>
<evidence type="ECO:0000256" key="8">
    <source>
        <dbReference type="ARBA" id="ARBA00023128"/>
    </source>
</evidence>
<dbReference type="GO" id="GO:0015986">
    <property type="term" value="P:proton motive force-driven ATP synthesis"/>
    <property type="evidence" value="ECO:0007669"/>
    <property type="project" value="UniProtKB-UniRule"/>
</dbReference>
<dbReference type="InterPro" id="IPR036228">
    <property type="entry name" value="ATP_synth_F0_dsu_sf_mt"/>
</dbReference>
<dbReference type="Gene3D" id="6.10.280.70">
    <property type="match status" value="1"/>
</dbReference>
<dbReference type="EMBL" id="KB320638">
    <property type="protein sequence ID" value="ELW66787.1"/>
    <property type="molecule type" value="Genomic_DNA"/>
</dbReference>
<comment type="subcellular location">
    <subcellularLocation>
        <location evidence="1 10">Mitochondrion inner membrane</location>
    </subcellularLocation>
</comment>
<keyword evidence="12" id="KW-1185">Reference proteome</keyword>
<evidence type="ECO:0000256" key="7">
    <source>
        <dbReference type="ARBA" id="ARBA00023065"/>
    </source>
</evidence>
<organism evidence="11 12">
    <name type="scientific">Tupaia chinensis</name>
    <name type="common">Chinese tree shrew</name>
    <name type="synonym">Tupaia belangeri chinensis</name>
    <dbReference type="NCBI Taxonomy" id="246437"/>
    <lineage>
        <taxon>Eukaryota</taxon>
        <taxon>Metazoa</taxon>
        <taxon>Chordata</taxon>
        <taxon>Craniata</taxon>
        <taxon>Vertebrata</taxon>
        <taxon>Euteleostomi</taxon>
        <taxon>Mammalia</taxon>
        <taxon>Eutheria</taxon>
        <taxon>Euarchontoglires</taxon>
        <taxon>Scandentia</taxon>
        <taxon>Tupaiidae</taxon>
        <taxon>Tupaia</taxon>
    </lineage>
</organism>
<dbReference type="GO" id="GO:0015078">
    <property type="term" value="F:proton transmembrane transporter activity"/>
    <property type="evidence" value="ECO:0007669"/>
    <property type="project" value="InterPro"/>
</dbReference>
<sequence>MAGRKLALKTIDRVAFGEIILRNQKAIANSLKTWNETLTSRLAALPENTPATDWAYYKANVAKADLLDDFEKKFNALKIPVLEDNYTVQVDAKEKEDVKSCVEFVSLSMARIEEYQKQLEKMKNIIPFDQMTIEALNEVFPEITLDKKKHPY</sequence>
<evidence type="ECO:0000256" key="2">
    <source>
        <dbReference type="ARBA" id="ARBA00006842"/>
    </source>
</evidence>
<keyword evidence="7 10" id="KW-0406">Ion transport</keyword>
<evidence type="ECO:0000256" key="9">
    <source>
        <dbReference type="ARBA" id="ARBA00023136"/>
    </source>
</evidence>
<comment type="similarity">
    <text evidence="2 10">Belongs to the ATPase d subunit family.</text>
</comment>
<dbReference type="AlphaFoldDB" id="L9L063"/>
<evidence type="ECO:0000313" key="11">
    <source>
        <dbReference type="EMBL" id="ELW66787.1"/>
    </source>
</evidence>
<comment type="function">
    <text evidence="10">Subunit d, of the mitochondrial membrane ATP synthase complex (F(1)F(0) ATP synthase or Complex V) that produces ATP from ADP in the presence of a proton gradient across the membrane which is generated by electron transport complexes of the respiratory chain. ATP synthase complex consist of a soluble F(1) head domain - the catalytic core - and a membrane F(1) domain - the membrane proton channel. These two domains are linked by a central stalk rotating inside the F(1) region and a stationary peripheral stalk. During catalysis, ATP synthesis in the catalytic domain of F(1) is coupled via a rotary mechanism of the central stalk subunits to proton translocation. In vivo, can only synthesize ATP although its ATP hydrolase activity can be activated artificially in vitro. Part of the complex F(0) domain. Part of the complex F(0) domain and the peripheric stalk, which acts as a stator to hold the catalytic alpha(3)beta(3) subcomplex and subunit a/ATP6 static relative to the rotary elements.</text>
</comment>
<gene>
    <name evidence="11" type="ORF">TREES_T100011896</name>
</gene>
<evidence type="ECO:0000313" key="12">
    <source>
        <dbReference type="Proteomes" id="UP000011518"/>
    </source>
</evidence>
<dbReference type="Pfam" id="PF05873">
    <property type="entry name" value="Mt_ATP-synt_D"/>
    <property type="match status" value="1"/>
</dbReference>
<dbReference type="GO" id="GO:0005743">
    <property type="term" value="C:mitochondrial inner membrane"/>
    <property type="evidence" value="ECO:0007669"/>
    <property type="project" value="UniProtKB-SubCell"/>
</dbReference>